<dbReference type="Gene3D" id="3.60.40.10">
    <property type="entry name" value="PPM-type phosphatase domain"/>
    <property type="match status" value="1"/>
</dbReference>
<dbReference type="EMBL" id="JACXWD010000042">
    <property type="protein sequence ID" value="MBD3868757.1"/>
    <property type="molecule type" value="Genomic_DNA"/>
</dbReference>
<organism evidence="2 3">
    <name type="scientific">Candidatus Polarisedimenticola svalbardensis</name>
    <dbReference type="NCBI Taxonomy" id="2886004"/>
    <lineage>
        <taxon>Bacteria</taxon>
        <taxon>Pseudomonadati</taxon>
        <taxon>Acidobacteriota</taxon>
        <taxon>Candidatus Polarisedimenticolia</taxon>
        <taxon>Candidatus Polarisedimenticolales</taxon>
        <taxon>Candidatus Polarisedimenticolaceae</taxon>
        <taxon>Candidatus Polarisedimenticola</taxon>
    </lineage>
</organism>
<proteinExistence type="predicted"/>
<dbReference type="GO" id="GO:0004722">
    <property type="term" value="F:protein serine/threonine phosphatase activity"/>
    <property type="evidence" value="ECO:0007669"/>
    <property type="project" value="InterPro"/>
</dbReference>
<accession>A0A8J7CDG9</accession>
<dbReference type="SMART" id="SM00331">
    <property type="entry name" value="PP2C_SIG"/>
    <property type="match status" value="1"/>
</dbReference>
<dbReference type="InterPro" id="IPR001932">
    <property type="entry name" value="PPM-type_phosphatase-like_dom"/>
</dbReference>
<dbReference type="SUPFAM" id="SSF81606">
    <property type="entry name" value="PP2C-like"/>
    <property type="match status" value="1"/>
</dbReference>
<evidence type="ECO:0000313" key="2">
    <source>
        <dbReference type="EMBL" id="MBD3868757.1"/>
    </source>
</evidence>
<evidence type="ECO:0000313" key="3">
    <source>
        <dbReference type="Proteomes" id="UP000648239"/>
    </source>
</evidence>
<dbReference type="InterPro" id="IPR036457">
    <property type="entry name" value="PPM-type-like_dom_sf"/>
</dbReference>
<dbReference type="Pfam" id="PF13672">
    <property type="entry name" value="PP2C_2"/>
    <property type="match status" value="1"/>
</dbReference>
<evidence type="ECO:0000259" key="1">
    <source>
        <dbReference type="PROSITE" id="PS51746"/>
    </source>
</evidence>
<dbReference type="Proteomes" id="UP000648239">
    <property type="component" value="Unassembled WGS sequence"/>
</dbReference>
<dbReference type="CDD" id="cd00143">
    <property type="entry name" value="PP2Cc"/>
    <property type="match status" value="1"/>
</dbReference>
<reference evidence="2 3" key="1">
    <citation type="submission" date="2020-08" db="EMBL/GenBank/DDBJ databases">
        <title>Acidobacteriota in marine sediments use diverse sulfur dissimilation pathways.</title>
        <authorList>
            <person name="Wasmund K."/>
        </authorList>
    </citation>
    <scope>NUCLEOTIDE SEQUENCE [LARGE SCALE GENOMIC DNA]</scope>
    <source>
        <strain evidence="2">MAG AM4</strain>
    </source>
</reference>
<dbReference type="SMART" id="SM00332">
    <property type="entry name" value="PP2Cc"/>
    <property type="match status" value="1"/>
</dbReference>
<gene>
    <name evidence="2" type="ORF">IFK94_11585</name>
</gene>
<comment type="caution">
    <text evidence="2">The sequence shown here is derived from an EMBL/GenBank/DDBJ whole genome shotgun (WGS) entry which is preliminary data.</text>
</comment>
<sequence length="252" mass="27247">MSHQVCGATDVGRRRESNEDQYLVDSEIGVYAVADGMGGHAAGEVASQLAIETLSAALRRDGWPESTGEGSEQERKTRIALSIRQAISEANRKICESVEDHAEWKGMGTTLVALAISGTSAIIGHVGDSRAYLVRGGQLSRLTSDHSWVNEQVKLGLLSAEDAQRHPWRNIVTRALGNRAEVDVDLLEQPIQPDDLFLLCSDGLNTMLRDGEIQTILEKHADNPEVACNELIAAANARGGEDNITVVVLRAE</sequence>
<dbReference type="PANTHER" id="PTHR47992">
    <property type="entry name" value="PROTEIN PHOSPHATASE"/>
    <property type="match status" value="1"/>
</dbReference>
<dbReference type="AlphaFoldDB" id="A0A8J7CDG9"/>
<dbReference type="InterPro" id="IPR015655">
    <property type="entry name" value="PP2C"/>
</dbReference>
<dbReference type="NCBIfam" id="NF033484">
    <property type="entry name" value="Stp1_PP2C_phos"/>
    <property type="match status" value="1"/>
</dbReference>
<dbReference type="PROSITE" id="PS51746">
    <property type="entry name" value="PPM_2"/>
    <property type="match status" value="1"/>
</dbReference>
<feature type="domain" description="PPM-type phosphatase" evidence="1">
    <location>
        <begin position="2"/>
        <end position="251"/>
    </location>
</feature>
<protein>
    <submittedName>
        <fullName evidence="2">Stp1/IreP family PP2C-type Ser/Thr phosphatase</fullName>
    </submittedName>
</protein>
<name>A0A8J7CDG9_9BACT</name>